<protein>
    <submittedName>
        <fullName evidence="1">Uncharacterized protein</fullName>
    </submittedName>
</protein>
<evidence type="ECO:0000313" key="2">
    <source>
        <dbReference type="Proteomes" id="UP000516052"/>
    </source>
</evidence>
<dbReference type="EMBL" id="CP060828">
    <property type="protein sequence ID" value="QNP71093.1"/>
    <property type="molecule type" value="Genomic_DNA"/>
</dbReference>
<proteinExistence type="predicted"/>
<dbReference type="KEGG" id="sroi:IAG44_17715"/>
<accession>A0A7H0IE77</accession>
<sequence>MRVAPGASVCLVTYRAATDVLRRLMTSTTGPVLLVPPDPLRLGFAGLVDNVTLGARPLPPDLAPLADALPYAFLSAEYTDGADLDEATWSTVTAARLTAHLPDTPVLICLAAPPTPALATALDHARARGACVLRLIPATPEPT</sequence>
<reference evidence="1 2" key="1">
    <citation type="submission" date="2020-08" db="EMBL/GenBank/DDBJ databases">
        <title>A novel species.</title>
        <authorList>
            <person name="Gao J."/>
        </authorList>
    </citation>
    <scope>NUCLEOTIDE SEQUENCE [LARGE SCALE GENOMIC DNA]</scope>
    <source>
        <strain evidence="1 2">CRXT-G-22</strain>
    </source>
</reference>
<gene>
    <name evidence="1" type="ORF">IAG44_17715</name>
</gene>
<name>A0A7H0IE77_9ACTN</name>
<dbReference type="Proteomes" id="UP000516052">
    <property type="component" value="Chromosome"/>
</dbReference>
<dbReference type="AlphaFoldDB" id="A0A7H0IE77"/>
<evidence type="ECO:0000313" key="1">
    <source>
        <dbReference type="EMBL" id="QNP71093.1"/>
    </source>
</evidence>
<organism evidence="1 2">
    <name type="scientific">Streptomyces roseirectus</name>
    <dbReference type="NCBI Taxonomy" id="2768066"/>
    <lineage>
        <taxon>Bacteria</taxon>
        <taxon>Bacillati</taxon>
        <taxon>Actinomycetota</taxon>
        <taxon>Actinomycetes</taxon>
        <taxon>Kitasatosporales</taxon>
        <taxon>Streptomycetaceae</taxon>
        <taxon>Streptomyces</taxon>
    </lineage>
</organism>
<keyword evidence="2" id="KW-1185">Reference proteome</keyword>